<dbReference type="EMBL" id="NBII01000004">
    <property type="protein sequence ID" value="PAV20236.1"/>
    <property type="molecule type" value="Genomic_DNA"/>
</dbReference>
<dbReference type="Proteomes" id="UP000217199">
    <property type="component" value="Unassembled WGS sequence"/>
</dbReference>
<name>A0A286UKT9_9AGAM</name>
<organism evidence="2 3">
    <name type="scientific">Pyrrhoderma noxium</name>
    <dbReference type="NCBI Taxonomy" id="2282107"/>
    <lineage>
        <taxon>Eukaryota</taxon>
        <taxon>Fungi</taxon>
        <taxon>Dikarya</taxon>
        <taxon>Basidiomycota</taxon>
        <taxon>Agaricomycotina</taxon>
        <taxon>Agaricomycetes</taxon>
        <taxon>Hymenochaetales</taxon>
        <taxon>Hymenochaetaceae</taxon>
        <taxon>Pyrrhoderma</taxon>
    </lineage>
</organism>
<evidence type="ECO:0000256" key="1">
    <source>
        <dbReference type="SAM" id="Phobius"/>
    </source>
</evidence>
<protein>
    <submittedName>
        <fullName evidence="2">Family prenyltransferase</fullName>
    </submittedName>
</protein>
<comment type="caution">
    <text evidence="2">The sequence shown here is derived from an EMBL/GenBank/DDBJ whole genome shotgun (WGS) entry which is preliminary data.</text>
</comment>
<dbReference type="GO" id="GO:0016740">
    <property type="term" value="F:transferase activity"/>
    <property type="evidence" value="ECO:0007669"/>
    <property type="project" value="UniProtKB-KW"/>
</dbReference>
<dbReference type="InParanoid" id="A0A286UKT9"/>
<keyword evidence="3" id="KW-1185">Reference proteome</keyword>
<sequence length="240" mass="26333">MIWLHLSTTRNLNSSSKTRPVTLPDILATSFQILCLSFPLCIIVFGVNDVYDYASDKRNVRKLQDTLEGGILEPKYHTFVLSSAQYASYLVLTSSTLKDILSHRSNYQKLPVLDSISNGVIVWLCWALGYISNGRNLLLGRENASASKGWLLAFCTTGIHALGAAADIEADTIAGQRTIATVLGVRFTSTFSSVCYILAMKSVEHRSIVWIYSVLGARIHQTLTVGIETTLQLGADRTGT</sequence>
<accession>A0A286UKT9</accession>
<gene>
    <name evidence="2" type="ORF">PNOK_0517000</name>
</gene>
<dbReference type="OrthoDB" id="2753389at2759"/>
<feature type="transmembrane region" description="Helical" evidence="1">
    <location>
        <begin position="21"/>
        <end position="47"/>
    </location>
</feature>
<proteinExistence type="predicted"/>
<evidence type="ECO:0000313" key="3">
    <source>
        <dbReference type="Proteomes" id="UP000217199"/>
    </source>
</evidence>
<dbReference type="AlphaFoldDB" id="A0A286UKT9"/>
<reference evidence="2 3" key="1">
    <citation type="journal article" date="2017" name="Mol. Ecol.">
        <title>Comparative and population genomic landscape of Phellinus noxius: A hypervariable fungus causing root rot in trees.</title>
        <authorList>
            <person name="Chung C.L."/>
            <person name="Lee T.J."/>
            <person name="Akiba M."/>
            <person name="Lee H.H."/>
            <person name="Kuo T.H."/>
            <person name="Liu D."/>
            <person name="Ke H.M."/>
            <person name="Yokoi T."/>
            <person name="Roa M.B."/>
            <person name="Lu M.J."/>
            <person name="Chang Y.Y."/>
            <person name="Ann P.J."/>
            <person name="Tsai J.N."/>
            <person name="Chen C.Y."/>
            <person name="Tzean S.S."/>
            <person name="Ota Y."/>
            <person name="Hattori T."/>
            <person name="Sahashi N."/>
            <person name="Liou R.F."/>
            <person name="Kikuchi T."/>
            <person name="Tsai I.J."/>
        </authorList>
    </citation>
    <scope>NUCLEOTIDE SEQUENCE [LARGE SCALE GENOMIC DNA]</scope>
    <source>
        <strain evidence="2 3">FFPRI411160</strain>
    </source>
</reference>
<keyword evidence="1" id="KW-1133">Transmembrane helix</keyword>
<evidence type="ECO:0000313" key="2">
    <source>
        <dbReference type="EMBL" id="PAV20236.1"/>
    </source>
</evidence>
<keyword evidence="1" id="KW-0472">Membrane</keyword>
<dbReference type="STRING" id="2282107.A0A286UKT9"/>
<keyword evidence="1" id="KW-0812">Transmembrane</keyword>